<evidence type="ECO:0000259" key="1">
    <source>
        <dbReference type="Pfam" id="PF03551"/>
    </source>
</evidence>
<accession>A0A0F4LNH0</accession>
<proteinExistence type="predicted"/>
<dbReference type="AlphaFoldDB" id="A0A0F4LNH0"/>
<keyword evidence="3" id="KW-1185">Reference proteome</keyword>
<name>A0A0F4LNH0_9LACO</name>
<reference evidence="2 3" key="1">
    <citation type="submission" date="2015-01" db="EMBL/GenBank/DDBJ databases">
        <title>Comparative genomics of the lactic acid bacteria isolated from the honey bee gut.</title>
        <authorList>
            <person name="Ellegaard K.M."/>
            <person name="Tamarit D."/>
            <person name="Javelind E."/>
            <person name="Olofsson T."/>
            <person name="Andersson S.G."/>
            <person name="Vasquez A."/>
        </authorList>
    </citation>
    <scope>NUCLEOTIDE SEQUENCE [LARGE SCALE GENOMIC DNA]</scope>
    <source>
        <strain evidence="2 3">Hma11</strain>
    </source>
</reference>
<dbReference type="PATRIC" id="fig|303541.3.peg.1237"/>
<dbReference type="InterPro" id="IPR036388">
    <property type="entry name" value="WH-like_DNA-bd_sf"/>
</dbReference>
<dbReference type="HOGENOM" id="CLU_063440_3_1_9"/>
<dbReference type="Proteomes" id="UP000033682">
    <property type="component" value="Unassembled WGS sequence"/>
</dbReference>
<protein>
    <submittedName>
        <fullName evidence="2">Transcriptional regulator</fullName>
    </submittedName>
</protein>
<dbReference type="PANTHER" id="PTHR33169:SF24">
    <property type="entry name" value="TRANSCRIPTIONAL REGULATOR, PADR FAMILY"/>
    <property type="match status" value="1"/>
</dbReference>
<evidence type="ECO:0000313" key="3">
    <source>
        <dbReference type="Proteomes" id="UP000033682"/>
    </source>
</evidence>
<feature type="domain" description="Transcription regulator PadR N-terminal" evidence="1">
    <location>
        <begin position="14"/>
        <end position="82"/>
    </location>
</feature>
<dbReference type="Gene3D" id="1.10.10.10">
    <property type="entry name" value="Winged helix-like DNA-binding domain superfamily/Winged helix DNA-binding domain"/>
    <property type="match status" value="1"/>
</dbReference>
<dbReference type="InterPro" id="IPR036390">
    <property type="entry name" value="WH_DNA-bd_sf"/>
</dbReference>
<dbReference type="Pfam" id="PF03551">
    <property type="entry name" value="PadR"/>
    <property type="match status" value="1"/>
</dbReference>
<evidence type="ECO:0000313" key="2">
    <source>
        <dbReference type="EMBL" id="KJY60135.1"/>
    </source>
</evidence>
<dbReference type="PANTHER" id="PTHR33169">
    <property type="entry name" value="PADR-FAMILY TRANSCRIPTIONAL REGULATOR"/>
    <property type="match status" value="1"/>
</dbReference>
<dbReference type="STRING" id="303541.JF72_10740"/>
<dbReference type="EMBL" id="JXLG01000009">
    <property type="protein sequence ID" value="KJY60135.1"/>
    <property type="molecule type" value="Genomic_DNA"/>
</dbReference>
<organism evidence="2 3">
    <name type="scientific">Lactobacillus apis</name>
    <dbReference type="NCBI Taxonomy" id="303541"/>
    <lineage>
        <taxon>Bacteria</taxon>
        <taxon>Bacillati</taxon>
        <taxon>Bacillota</taxon>
        <taxon>Bacilli</taxon>
        <taxon>Lactobacillales</taxon>
        <taxon>Lactobacillaceae</taxon>
        <taxon>Lactobacillus</taxon>
    </lineage>
</organism>
<dbReference type="RefSeq" id="WP_046307516.1">
    <property type="nucleotide sequence ID" value="NZ_KQ034000.1"/>
</dbReference>
<comment type="caution">
    <text evidence="2">The sequence shown here is derived from an EMBL/GenBank/DDBJ whole genome shotgun (WGS) entry which is preliminary data.</text>
</comment>
<dbReference type="SUPFAM" id="SSF46785">
    <property type="entry name" value="Winged helix' DNA-binding domain"/>
    <property type="match status" value="1"/>
</dbReference>
<sequence>MHFQIQSRLLDGAILFFIDEESLYGYAIAKRVRSLFAVSDSSIYPILRRLKKQQLVTTYDHSYHGRNRRYYKITAAGCAELHSIAKEWWHFSNKINELMGEENG</sequence>
<gene>
    <name evidence="2" type="ORF">JF72_10740</name>
</gene>
<dbReference type="InterPro" id="IPR052509">
    <property type="entry name" value="Metal_resp_DNA-bind_regulator"/>
</dbReference>
<dbReference type="InterPro" id="IPR005149">
    <property type="entry name" value="Tscrpt_reg_PadR_N"/>
</dbReference>